<evidence type="ECO:0000256" key="3">
    <source>
        <dbReference type="SAM" id="SignalP"/>
    </source>
</evidence>
<feature type="chain" id="PRO_5014448504" evidence="3">
    <location>
        <begin position="20"/>
        <end position="495"/>
    </location>
</feature>
<keyword evidence="2" id="KW-0812">Transmembrane</keyword>
<dbReference type="Proteomes" id="UP000235786">
    <property type="component" value="Unassembled WGS sequence"/>
</dbReference>
<keyword evidence="2" id="KW-0472">Membrane</keyword>
<feature type="signal peptide" evidence="3">
    <location>
        <begin position="1"/>
        <end position="19"/>
    </location>
</feature>
<gene>
    <name evidence="4" type="ORF">L207DRAFT_523104</name>
</gene>
<feature type="region of interest" description="Disordered" evidence="1">
    <location>
        <begin position="309"/>
        <end position="339"/>
    </location>
</feature>
<organism evidence="4 5">
    <name type="scientific">Hyaloscypha variabilis (strain UAMH 11265 / GT02V1 / F)</name>
    <name type="common">Meliniomyces variabilis</name>
    <dbReference type="NCBI Taxonomy" id="1149755"/>
    <lineage>
        <taxon>Eukaryota</taxon>
        <taxon>Fungi</taxon>
        <taxon>Dikarya</taxon>
        <taxon>Ascomycota</taxon>
        <taxon>Pezizomycotina</taxon>
        <taxon>Leotiomycetes</taxon>
        <taxon>Helotiales</taxon>
        <taxon>Hyaloscyphaceae</taxon>
        <taxon>Hyaloscypha</taxon>
        <taxon>Hyaloscypha variabilis</taxon>
    </lineage>
</organism>
<protein>
    <submittedName>
        <fullName evidence="4">Uncharacterized protein</fullName>
    </submittedName>
</protein>
<evidence type="ECO:0000256" key="2">
    <source>
        <dbReference type="SAM" id="Phobius"/>
    </source>
</evidence>
<evidence type="ECO:0000313" key="5">
    <source>
        <dbReference type="Proteomes" id="UP000235786"/>
    </source>
</evidence>
<keyword evidence="5" id="KW-1185">Reference proteome</keyword>
<reference evidence="4 5" key="1">
    <citation type="submission" date="2016-04" db="EMBL/GenBank/DDBJ databases">
        <title>A degradative enzymes factory behind the ericoid mycorrhizal symbiosis.</title>
        <authorList>
            <consortium name="DOE Joint Genome Institute"/>
            <person name="Martino E."/>
            <person name="Morin E."/>
            <person name="Grelet G."/>
            <person name="Kuo A."/>
            <person name="Kohler A."/>
            <person name="Daghino S."/>
            <person name="Barry K."/>
            <person name="Choi C."/>
            <person name="Cichocki N."/>
            <person name="Clum A."/>
            <person name="Copeland A."/>
            <person name="Hainaut M."/>
            <person name="Haridas S."/>
            <person name="Labutti K."/>
            <person name="Lindquist E."/>
            <person name="Lipzen A."/>
            <person name="Khouja H.-R."/>
            <person name="Murat C."/>
            <person name="Ohm R."/>
            <person name="Olson A."/>
            <person name="Spatafora J."/>
            <person name="Veneault-Fourrey C."/>
            <person name="Henrissat B."/>
            <person name="Grigoriev I."/>
            <person name="Martin F."/>
            <person name="Perotto S."/>
        </authorList>
    </citation>
    <scope>NUCLEOTIDE SEQUENCE [LARGE SCALE GENOMIC DNA]</scope>
    <source>
        <strain evidence="4 5">F</strain>
    </source>
</reference>
<name>A0A2J6SAF3_HYAVF</name>
<evidence type="ECO:0000313" key="4">
    <source>
        <dbReference type="EMBL" id="PMD47739.1"/>
    </source>
</evidence>
<feature type="transmembrane region" description="Helical" evidence="2">
    <location>
        <begin position="445"/>
        <end position="466"/>
    </location>
</feature>
<keyword evidence="3" id="KW-0732">Signal</keyword>
<feature type="compositionally biased region" description="Polar residues" evidence="1">
    <location>
        <begin position="309"/>
        <end position="329"/>
    </location>
</feature>
<dbReference type="OrthoDB" id="4767222at2759"/>
<dbReference type="EMBL" id="KZ613938">
    <property type="protein sequence ID" value="PMD47739.1"/>
    <property type="molecule type" value="Genomic_DNA"/>
</dbReference>
<accession>A0A2J6SAF3</accession>
<sequence>MVHILSLLLGLAIIGSTTAARPYKHRRVAKVTLYEAHPVAEASTSEEFSSGPERLSTIVPLDVDNCLWGDFPIANLLFSNMPQCTLGVRSVAFIYPTTSCTGSPTFRSDKHVGNLRLPKLLVSFSSTEWSMVIRCDTLESQAIESSHYVQAIAPSHNHRPIFKSKISAGVVTPHTSIDCTTEKPKEPTFLLPNTCFDLSEPEGHSIFINKPAVCSDGSYALAEFFKKPGCDHRGEDFELWMERPVGALLEKQCFYEGLQVRSIRFLCPRNNLNLDEELPAHRHPEVAPLVVREEPMPAQDDKIVVDTPNTETISKPTSDSSISAQSTKPQGGKIQPHRLEDCKVDQGRTDRASVEAVDTCVWTFMYKSMEVLSPAVCANGTQAFFATYSRPGCKPDDLKYLGAIPDEFTDGCADIARIDSFAFICEGLPETEIGNKGSVGGFLKFVGILLLILVLMVALSVASCCLRGAAMMKQANELWVKIMNAFRGREGAIQL</sequence>
<keyword evidence="2" id="KW-1133">Transmembrane helix</keyword>
<dbReference type="AlphaFoldDB" id="A0A2J6SAF3"/>
<evidence type="ECO:0000256" key="1">
    <source>
        <dbReference type="SAM" id="MobiDB-lite"/>
    </source>
</evidence>
<proteinExistence type="predicted"/>